<accession>A0ACB8CMY1</accession>
<comment type="caution">
    <text evidence="1">The sequence shown here is derived from an EMBL/GenBank/DDBJ whole genome shotgun (WGS) entry which is preliminary data.</text>
</comment>
<organism evidence="1 2">
    <name type="scientific">Dermacentor silvarum</name>
    <name type="common">Tick</name>
    <dbReference type="NCBI Taxonomy" id="543639"/>
    <lineage>
        <taxon>Eukaryota</taxon>
        <taxon>Metazoa</taxon>
        <taxon>Ecdysozoa</taxon>
        <taxon>Arthropoda</taxon>
        <taxon>Chelicerata</taxon>
        <taxon>Arachnida</taxon>
        <taxon>Acari</taxon>
        <taxon>Parasitiformes</taxon>
        <taxon>Ixodida</taxon>
        <taxon>Ixodoidea</taxon>
        <taxon>Ixodidae</taxon>
        <taxon>Rhipicephalinae</taxon>
        <taxon>Dermacentor</taxon>
    </lineage>
</organism>
<evidence type="ECO:0000313" key="2">
    <source>
        <dbReference type="Proteomes" id="UP000821865"/>
    </source>
</evidence>
<dbReference type="Proteomes" id="UP000821865">
    <property type="component" value="Chromosome 6"/>
</dbReference>
<name>A0ACB8CMY1_DERSI</name>
<sequence length="445" mass="49909">MRSSDFALLRIAANMSNPPLHQRAVSETVHGRDSASMGLTQCCEESATENLFARSVLAMQSAYVDDLPRQDSTMWSLRKRRFARFAAAGVTAVTVLASLAHFSSSATRIHDSRAVATRRQSSAYPPPVPLPSQAAGYKESQQQPLHRRTFPGSRVYSQPFEYLVNQERLCRGNRTDKHGHRIDYLFLISSAMGNVDRRNAIRGTWGRDVLAFTGNRLAFLLGAGSDSRLQSAVESEASVHGDVIQEAFFDSYRNVTLKSIMMLRWTTQFCPGARFVVKVDDDTYLNAGNFFAAMQSRSADAIYGKLYRMSQPIRDRTNKWYVTSDEYPRDTYPDYVGGSAYVIGGDVIDALYRATGHVKPFPIEDAYITGSCAESIGARRVQVEGFNSLRIESVCEVKRAVTAHYTTAKEMFALRDQLQNTEFVCQRLLFDFAYFCYCRKSSAVT</sequence>
<protein>
    <submittedName>
        <fullName evidence="1">Uncharacterized protein</fullName>
    </submittedName>
</protein>
<proteinExistence type="predicted"/>
<dbReference type="EMBL" id="CM023475">
    <property type="protein sequence ID" value="KAH7946336.1"/>
    <property type="molecule type" value="Genomic_DNA"/>
</dbReference>
<evidence type="ECO:0000313" key="1">
    <source>
        <dbReference type="EMBL" id="KAH7946336.1"/>
    </source>
</evidence>
<keyword evidence="2" id="KW-1185">Reference proteome</keyword>
<gene>
    <name evidence="1" type="ORF">HPB49_023366</name>
</gene>
<reference evidence="1" key="1">
    <citation type="submission" date="2020-05" db="EMBL/GenBank/DDBJ databases">
        <title>Large-scale comparative analyses of tick genomes elucidate their genetic diversity and vector capacities.</title>
        <authorList>
            <person name="Jia N."/>
            <person name="Wang J."/>
            <person name="Shi W."/>
            <person name="Du L."/>
            <person name="Sun Y."/>
            <person name="Zhan W."/>
            <person name="Jiang J."/>
            <person name="Wang Q."/>
            <person name="Zhang B."/>
            <person name="Ji P."/>
            <person name="Sakyi L.B."/>
            <person name="Cui X."/>
            <person name="Yuan T."/>
            <person name="Jiang B."/>
            <person name="Yang W."/>
            <person name="Lam T.T.-Y."/>
            <person name="Chang Q."/>
            <person name="Ding S."/>
            <person name="Wang X."/>
            <person name="Zhu J."/>
            <person name="Ruan X."/>
            <person name="Zhao L."/>
            <person name="Wei J."/>
            <person name="Que T."/>
            <person name="Du C."/>
            <person name="Cheng J."/>
            <person name="Dai P."/>
            <person name="Han X."/>
            <person name="Huang E."/>
            <person name="Gao Y."/>
            <person name="Liu J."/>
            <person name="Shao H."/>
            <person name="Ye R."/>
            <person name="Li L."/>
            <person name="Wei W."/>
            <person name="Wang X."/>
            <person name="Wang C."/>
            <person name="Yang T."/>
            <person name="Huo Q."/>
            <person name="Li W."/>
            <person name="Guo W."/>
            <person name="Chen H."/>
            <person name="Zhou L."/>
            <person name="Ni X."/>
            <person name="Tian J."/>
            <person name="Zhou Y."/>
            <person name="Sheng Y."/>
            <person name="Liu T."/>
            <person name="Pan Y."/>
            <person name="Xia L."/>
            <person name="Li J."/>
            <person name="Zhao F."/>
            <person name="Cao W."/>
        </authorList>
    </citation>
    <scope>NUCLEOTIDE SEQUENCE</scope>
    <source>
        <strain evidence="1">Dsil-2018</strain>
    </source>
</reference>